<organism evidence="4 5">
    <name type="scientific">Hyphopichia burtonii NRRL Y-1933</name>
    <dbReference type="NCBI Taxonomy" id="984485"/>
    <lineage>
        <taxon>Eukaryota</taxon>
        <taxon>Fungi</taxon>
        <taxon>Dikarya</taxon>
        <taxon>Ascomycota</taxon>
        <taxon>Saccharomycotina</taxon>
        <taxon>Pichiomycetes</taxon>
        <taxon>Debaryomycetaceae</taxon>
        <taxon>Hyphopichia</taxon>
    </lineage>
</organism>
<dbReference type="STRING" id="984485.A0A1E4RJ80"/>
<sequence length="264" mass="30237">MEYTLHLTAERSVVRESLKGIIWTIFFHRLFGPITPTTNEFLNTTYPMASNLPDLDSLIDEKISYLIKYHFDRPNIKINDRSSFKTNNENPNNEIKILEDDQSSLLLPNTKSNLNAEDSDTFKWGQIIIYFLDKSTAKIKKKTGWFGQGKSDNEGDLSPWESWTINIKCLPLDSDRNTSSTKDISNVSSMVGLNESKDNLELSTESFDENMQYIVYISDTHKDHIPPITSLESSPFPYSIEIKPDSSTTKDDASWGQYIKKILD</sequence>
<reference evidence="5" key="1">
    <citation type="submission" date="2016-05" db="EMBL/GenBank/DDBJ databases">
        <title>Comparative genomics of biotechnologically important yeasts.</title>
        <authorList>
            <consortium name="DOE Joint Genome Institute"/>
            <person name="Riley R."/>
            <person name="Haridas S."/>
            <person name="Wolfe K.H."/>
            <person name="Lopes M.R."/>
            <person name="Hittinger C.T."/>
            <person name="Goker M."/>
            <person name="Salamov A."/>
            <person name="Wisecaver J."/>
            <person name="Long T.M."/>
            <person name="Aerts A.L."/>
            <person name="Barry K."/>
            <person name="Choi C."/>
            <person name="Clum A."/>
            <person name="Coughlan A.Y."/>
            <person name="Deshpande S."/>
            <person name="Douglass A.P."/>
            <person name="Hanson S.J."/>
            <person name="Klenk H.-P."/>
            <person name="Labutti K."/>
            <person name="Lapidus A."/>
            <person name="Lindquist E."/>
            <person name="Lipzen A."/>
            <person name="Meier-Kolthoff J.P."/>
            <person name="Ohm R.A."/>
            <person name="Otillar R.P."/>
            <person name="Pangilinan J."/>
            <person name="Peng Y."/>
            <person name="Rokas A."/>
            <person name="Rosa C.A."/>
            <person name="Scheuner C."/>
            <person name="Sibirny A.A."/>
            <person name="Slot J.C."/>
            <person name="Stielow J.B."/>
            <person name="Sun H."/>
            <person name="Kurtzman C.P."/>
            <person name="Blackwell M."/>
            <person name="Grigoriev I.V."/>
            <person name="Jeffries T.W."/>
        </authorList>
    </citation>
    <scope>NUCLEOTIDE SEQUENCE [LARGE SCALE GENOMIC DNA]</scope>
    <source>
        <strain evidence="5">NRRL Y-1933</strain>
    </source>
</reference>
<comment type="similarity">
    <text evidence="1">Belongs to the ATG101 family.</text>
</comment>
<evidence type="ECO:0000313" key="5">
    <source>
        <dbReference type="Proteomes" id="UP000095085"/>
    </source>
</evidence>
<dbReference type="RefSeq" id="XP_020076399.1">
    <property type="nucleotide sequence ID" value="XM_020219211.1"/>
</dbReference>
<accession>A0A1E4RJ80</accession>
<dbReference type="EMBL" id="KV454541">
    <property type="protein sequence ID" value="ODV67332.1"/>
    <property type="molecule type" value="Genomic_DNA"/>
</dbReference>
<evidence type="ECO:0000313" key="4">
    <source>
        <dbReference type="EMBL" id="ODV67332.1"/>
    </source>
</evidence>
<dbReference type="GO" id="GO:0000407">
    <property type="term" value="C:phagophore assembly site"/>
    <property type="evidence" value="ECO:0007669"/>
    <property type="project" value="TreeGrafter"/>
</dbReference>
<protein>
    <recommendedName>
        <fullName evidence="2">Autophagy-related protein 101</fullName>
    </recommendedName>
</protein>
<keyword evidence="3" id="KW-0072">Autophagy</keyword>
<dbReference type="PANTHER" id="PTHR13292">
    <property type="entry name" value="AUTOPHAGY-RELATED PROTEIN 101"/>
    <property type="match status" value="1"/>
</dbReference>
<keyword evidence="5" id="KW-1185">Reference proteome</keyword>
<dbReference type="Pfam" id="PF07855">
    <property type="entry name" value="ATG101"/>
    <property type="match status" value="1"/>
</dbReference>
<proteinExistence type="inferred from homology"/>
<evidence type="ECO:0000256" key="1">
    <source>
        <dbReference type="ARBA" id="ARBA00007130"/>
    </source>
</evidence>
<dbReference type="GO" id="GO:0000045">
    <property type="term" value="P:autophagosome assembly"/>
    <property type="evidence" value="ECO:0007669"/>
    <property type="project" value="TreeGrafter"/>
</dbReference>
<gene>
    <name evidence="4" type="ORF">HYPBUDRAFT_11911</name>
</gene>
<name>A0A1E4RJ80_9ASCO</name>
<dbReference type="GO" id="GO:1990316">
    <property type="term" value="C:Atg1/ULK1 kinase complex"/>
    <property type="evidence" value="ECO:0007669"/>
    <property type="project" value="TreeGrafter"/>
</dbReference>
<dbReference type="Proteomes" id="UP000095085">
    <property type="component" value="Unassembled WGS sequence"/>
</dbReference>
<evidence type="ECO:0000256" key="2">
    <source>
        <dbReference type="ARBA" id="ARBA00018874"/>
    </source>
</evidence>
<dbReference type="InterPro" id="IPR012445">
    <property type="entry name" value="ATG101"/>
</dbReference>
<dbReference type="GO" id="GO:0019901">
    <property type="term" value="F:protein kinase binding"/>
    <property type="evidence" value="ECO:0007669"/>
    <property type="project" value="TreeGrafter"/>
</dbReference>
<dbReference type="PANTHER" id="PTHR13292:SF0">
    <property type="entry name" value="AUTOPHAGY-RELATED PROTEIN 101"/>
    <property type="match status" value="1"/>
</dbReference>
<dbReference type="GeneID" id="30993761"/>
<dbReference type="OrthoDB" id="10259639at2759"/>
<evidence type="ECO:0000256" key="3">
    <source>
        <dbReference type="ARBA" id="ARBA00023006"/>
    </source>
</evidence>
<dbReference type="AlphaFoldDB" id="A0A1E4RJ80"/>